<reference evidence="2" key="1">
    <citation type="journal article" date="2019" name="Int. J. Syst. Evol. Microbiol.">
        <title>The Global Catalogue of Microorganisms (GCM) 10K type strain sequencing project: providing services to taxonomists for standard genome sequencing and annotation.</title>
        <authorList>
            <consortium name="The Broad Institute Genomics Platform"/>
            <consortium name="The Broad Institute Genome Sequencing Center for Infectious Disease"/>
            <person name="Wu L."/>
            <person name="Ma J."/>
        </authorList>
    </citation>
    <scope>NUCLEOTIDE SEQUENCE [LARGE SCALE GENOMIC DNA]</scope>
    <source>
        <strain evidence="2">KCTC 42964</strain>
    </source>
</reference>
<dbReference type="InterPro" id="IPR029044">
    <property type="entry name" value="Nucleotide-diphossugar_trans"/>
</dbReference>
<evidence type="ECO:0000313" key="2">
    <source>
        <dbReference type="Proteomes" id="UP001595528"/>
    </source>
</evidence>
<dbReference type="SUPFAM" id="SSF53448">
    <property type="entry name" value="Nucleotide-diphospho-sugar transferases"/>
    <property type="match status" value="1"/>
</dbReference>
<keyword evidence="1" id="KW-0808">Transferase</keyword>
<protein>
    <submittedName>
        <fullName evidence="1">Cytidylyltransferase domain-containing protein</fullName>
    </submittedName>
</protein>
<dbReference type="InterPro" id="IPR003329">
    <property type="entry name" value="Cytidylyl_trans"/>
</dbReference>
<sequence length="606" mass="64021">MSVQSRKVAAIIQARMSSSRLPGKVLRPLAGMPVLEHVVRRMARAETVDTVAIATSTDPSDDALERFADGLGIPCIRGPLDNVLERFVLAAEALQADVVIRVTGDAPLVDPRLTDLMVRAMVEADADFVDLQTGGLVSDEGYTPMSRRALDRLAAEHGDHPAAREHVSGYRRVDPGFGRTLDLPLHEDRGVEGARLSVDTPDDLAFMEALYAALEVPAPEAEMTEVLALLRRRPDLLAINGHVRQKSVDHRGLSVLIRCDGGAGLGLGHVRRCLAVAERLRDEQGAVVHVAVIRDAAAAALFAERDFRVHRPASGNADGIAAGAEAAWLRDLAASHRHQAILLDVRTGLTATQVEGLRGTGRVVAVLDDPSPRRLVADLAFYPPPAPEDAPGTLDWTGYRGRLQAGWQWMPLARSFSAPRPDSGPACRSGGVLLSLGGADPEGLAPRAVAALRDLPALAWLELIAGPAVPWLAEAAAMEDGPVTVRRGCDNLAPLLDRAALAVIGFGVTAYEAAARGRASILLCRSDADLATAGRFAEAGIAALVDLRRRDWAAEAASQAATLLADPDGLAAMGERAAALVDGRGASRIAACLAEAVRHLPMAQPA</sequence>
<dbReference type="CDD" id="cd02518">
    <property type="entry name" value="GT2_SpsF"/>
    <property type="match status" value="1"/>
</dbReference>
<name>A0ABV7L4X0_9PROT</name>
<dbReference type="Gene3D" id="3.90.550.10">
    <property type="entry name" value="Spore Coat Polysaccharide Biosynthesis Protein SpsA, Chain A"/>
    <property type="match status" value="1"/>
</dbReference>
<comment type="caution">
    <text evidence="1">The sequence shown here is derived from an EMBL/GenBank/DDBJ whole genome shotgun (WGS) entry which is preliminary data.</text>
</comment>
<dbReference type="PANTHER" id="PTHR42866:SF1">
    <property type="entry name" value="SPORE COAT POLYSACCHARIDE BIOSYNTHESIS PROTEIN SPSF"/>
    <property type="match status" value="1"/>
</dbReference>
<dbReference type="Pfam" id="PF02348">
    <property type="entry name" value="CTP_transf_3"/>
    <property type="match status" value="1"/>
</dbReference>
<evidence type="ECO:0000313" key="1">
    <source>
        <dbReference type="EMBL" id="MFC3229416.1"/>
    </source>
</evidence>
<keyword evidence="2" id="KW-1185">Reference proteome</keyword>
<dbReference type="SUPFAM" id="SSF53756">
    <property type="entry name" value="UDP-Glycosyltransferase/glycogen phosphorylase"/>
    <property type="match status" value="1"/>
</dbReference>
<gene>
    <name evidence="1" type="ORF">ACFOGJ_19370</name>
</gene>
<dbReference type="Gene3D" id="3.40.50.2000">
    <property type="entry name" value="Glycogen Phosphorylase B"/>
    <property type="match status" value="1"/>
</dbReference>
<proteinExistence type="predicted"/>
<organism evidence="1 2">
    <name type="scientific">Marinibaculum pumilum</name>
    <dbReference type="NCBI Taxonomy" id="1766165"/>
    <lineage>
        <taxon>Bacteria</taxon>
        <taxon>Pseudomonadati</taxon>
        <taxon>Pseudomonadota</taxon>
        <taxon>Alphaproteobacteria</taxon>
        <taxon>Rhodospirillales</taxon>
        <taxon>Rhodospirillaceae</taxon>
        <taxon>Marinibaculum</taxon>
    </lineage>
</organism>
<keyword evidence="1" id="KW-0548">Nucleotidyltransferase</keyword>
<dbReference type="Gene3D" id="3.40.50.11190">
    <property type="match status" value="1"/>
</dbReference>
<dbReference type="RefSeq" id="WP_379903585.1">
    <property type="nucleotide sequence ID" value="NZ_JBHRTR010000031.1"/>
</dbReference>
<dbReference type="EMBL" id="JBHRTR010000031">
    <property type="protein sequence ID" value="MFC3229416.1"/>
    <property type="molecule type" value="Genomic_DNA"/>
</dbReference>
<dbReference type="GO" id="GO:0016779">
    <property type="term" value="F:nucleotidyltransferase activity"/>
    <property type="evidence" value="ECO:0007669"/>
    <property type="project" value="UniProtKB-KW"/>
</dbReference>
<accession>A0ABV7L4X0</accession>
<dbReference type="PANTHER" id="PTHR42866">
    <property type="entry name" value="3-DEOXY-MANNO-OCTULOSONATE CYTIDYLYLTRANSFERASE"/>
    <property type="match status" value="1"/>
</dbReference>
<dbReference type="Proteomes" id="UP001595528">
    <property type="component" value="Unassembled WGS sequence"/>
</dbReference>